<protein>
    <submittedName>
        <fullName evidence="3">Uncharacterized protein</fullName>
    </submittedName>
</protein>
<evidence type="ECO:0000313" key="2">
    <source>
        <dbReference type="EMBL" id="MCA6075307.1"/>
    </source>
</evidence>
<evidence type="ECO:0000256" key="1">
    <source>
        <dbReference type="SAM" id="SignalP"/>
    </source>
</evidence>
<proteinExistence type="predicted"/>
<dbReference type="EMBL" id="JAIXNE010000004">
    <property type="protein sequence ID" value="MCA6077612.1"/>
    <property type="molecule type" value="Genomic_DNA"/>
</dbReference>
<accession>A0A9X1HU58</accession>
<evidence type="ECO:0000313" key="3">
    <source>
        <dbReference type="EMBL" id="MCA6076484.1"/>
    </source>
</evidence>
<sequence>MKIWLFILMLSVPSLLMAQDDDLKFGDTNTTNMDPTYKTRKKSKSKRPIQWIKNDSEGLLLGNRCMTDVIDEMRFEYVIQIKGQPGYRNELGRLAHNFGAKIGIMFRNGPFWKFRLKKERKKCREQTGDFVG</sequence>
<feature type="chain" id="PRO_5041195017" evidence="1">
    <location>
        <begin position="19"/>
        <end position="132"/>
    </location>
</feature>
<keyword evidence="5" id="KW-1185">Reference proteome</keyword>
<dbReference type="RefSeq" id="WP_225698410.1">
    <property type="nucleotide sequence ID" value="NZ_JAIXNE010000002.1"/>
</dbReference>
<dbReference type="Proteomes" id="UP001139409">
    <property type="component" value="Unassembled WGS sequence"/>
</dbReference>
<evidence type="ECO:0000313" key="4">
    <source>
        <dbReference type="EMBL" id="MCA6077612.1"/>
    </source>
</evidence>
<name>A0A9X1HU58_9BACT</name>
<gene>
    <name evidence="2" type="ORF">LDX50_10530</name>
    <name evidence="3" type="ORF">LDX50_16500</name>
    <name evidence="4" type="ORF">LDX50_22220</name>
</gene>
<keyword evidence="1" id="KW-0732">Signal</keyword>
<reference evidence="3" key="1">
    <citation type="submission" date="2021-09" db="EMBL/GenBank/DDBJ databases">
        <title>Fulvivirga sp. isolated from coastal sediment.</title>
        <authorList>
            <person name="Yu H."/>
        </authorList>
    </citation>
    <scope>NUCLEOTIDE SEQUENCE</scope>
    <source>
        <strain evidence="3">1062</strain>
    </source>
</reference>
<evidence type="ECO:0000313" key="5">
    <source>
        <dbReference type="Proteomes" id="UP001139409"/>
    </source>
</evidence>
<comment type="caution">
    <text evidence="3">The sequence shown here is derived from an EMBL/GenBank/DDBJ whole genome shotgun (WGS) entry which is preliminary data.</text>
</comment>
<feature type="signal peptide" evidence="1">
    <location>
        <begin position="1"/>
        <end position="18"/>
    </location>
</feature>
<organism evidence="3 5">
    <name type="scientific">Fulvivirga sedimenti</name>
    <dbReference type="NCBI Taxonomy" id="2879465"/>
    <lineage>
        <taxon>Bacteria</taxon>
        <taxon>Pseudomonadati</taxon>
        <taxon>Bacteroidota</taxon>
        <taxon>Cytophagia</taxon>
        <taxon>Cytophagales</taxon>
        <taxon>Fulvivirgaceae</taxon>
        <taxon>Fulvivirga</taxon>
    </lineage>
</organism>
<dbReference type="EMBL" id="JAIXNE010000003">
    <property type="protein sequence ID" value="MCA6076484.1"/>
    <property type="molecule type" value="Genomic_DNA"/>
</dbReference>
<dbReference type="EMBL" id="JAIXNE010000002">
    <property type="protein sequence ID" value="MCA6075307.1"/>
    <property type="molecule type" value="Genomic_DNA"/>
</dbReference>
<dbReference type="AlphaFoldDB" id="A0A9X1HU58"/>